<dbReference type="PANTHER" id="PTHR11552:SF147">
    <property type="entry name" value="CHOLINE DEHYDROGENASE, MITOCHONDRIAL"/>
    <property type="match status" value="1"/>
</dbReference>
<evidence type="ECO:0000256" key="4">
    <source>
        <dbReference type="ARBA" id="ARBA00011245"/>
    </source>
</evidence>
<keyword evidence="8 16" id="KW-0274">FAD</keyword>
<evidence type="ECO:0000256" key="1">
    <source>
        <dbReference type="ARBA" id="ARBA00001974"/>
    </source>
</evidence>
<evidence type="ECO:0000256" key="9">
    <source>
        <dbReference type="ARBA" id="ARBA00024699"/>
    </source>
</evidence>
<comment type="similarity">
    <text evidence="3">Belongs to the GMC oxidoreductase family.</text>
</comment>
<dbReference type="AlphaFoldDB" id="A0A4Y7SYS7"/>
<comment type="catalytic activity">
    <reaction evidence="14">
        <text>a pyranoside + acceptor = a pyranosid-3,4-diulose + reduced acceptor.</text>
        <dbReference type="EC" id="1.1.99.29"/>
    </reaction>
</comment>
<evidence type="ECO:0000256" key="2">
    <source>
        <dbReference type="ARBA" id="ARBA00004613"/>
    </source>
</evidence>
<dbReference type="InterPro" id="IPR007867">
    <property type="entry name" value="GMC_OxRtase_C"/>
</dbReference>
<evidence type="ECO:0000313" key="19">
    <source>
        <dbReference type="Proteomes" id="UP000298030"/>
    </source>
</evidence>
<feature type="domain" description="Glucose-methanol-choline oxidoreductase N-terminal" evidence="17">
    <location>
        <begin position="360"/>
        <end position="374"/>
    </location>
</feature>
<dbReference type="GO" id="GO:0005576">
    <property type="term" value="C:extracellular region"/>
    <property type="evidence" value="ECO:0007669"/>
    <property type="project" value="UniProtKB-SubCell"/>
</dbReference>
<evidence type="ECO:0000256" key="7">
    <source>
        <dbReference type="ARBA" id="ARBA00022630"/>
    </source>
</evidence>
<evidence type="ECO:0000256" key="13">
    <source>
        <dbReference type="ARBA" id="ARBA00034050"/>
    </source>
</evidence>
<dbReference type="OrthoDB" id="269227at2759"/>
<evidence type="ECO:0000256" key="12">
    <source>
        <dbReference type="ARBA" id="ARBA00034029"/>
    </source>
</evidence>
<evidence type="ECO:0000259" key="17">
    <source>
        <dbReference type="PROSITE" id="PS00624"/>
    </source>
</evidence>
<keyword evidence="6" id="KW-0964">Secreted</keyword>
<reference evidence="18 19" key="1">
    <citation type="journal article" date="2019" name="Nat. Ecol. Evol.">
        <title>Megaphylogeny resolves global patterns of mushroom evolution.</title>
        <authorList>
            <person name="Varga T."/>
            <person name="Krizsan K."/>
            <person name="Foldi C."/>
            <person name="Dima B."/>
            <person name="Sanchez-Garcia M."/>
            <person name="Sanchez-Ramirez S."/>
            <person name="Szollosi G.J."/>
            <person name="Szarkandi J.G."/>
            <person name="Papp V."/>
            <person name="Albert L."/>
            <person name="Andreopoulos W."/>
            <person name="Angelini C."/>
            <person name="Antonin V."/>
            <person name="Barry K.W."/>
            <person name="Bougher N.L."/>
            <person name="Buchanan P."/>
            <person name="Buyck B."/>
            <person name="Bense V."/>
            <person name="Catcheside P."/>
            <person name="Chovatia M."/>
            <person name="Cooper J."/>
            <person name="Damon W."/>
            <person name="Desjardin D."/>
            <person name="Finy P."/>
            <person name="Geml J."/>
            <person name="Haridas S."/>
            <person name="Hughes K."/>
            <person name="Justo A."/>
            <person name="Karasinski D."/>
            <person name="Kautmanova I."/>
            <person name="Kiss B."/>
            <person name="Kocsube S."/>
            <person name="Kotiranta H."/>
            <person name="LaButti K.M."/>
            <person name="Lechner B.E."/>
            <person name="Liimatainen K."/>
            <person name="Lipzen A."/>
            <person name="Lukacs Z."/>
            <person name="Mihaltcheva S."/>
            <person name="Morgado L.N."/>
            <person name="Niskanen T."/>
            <person name="Noordeloos M.E."/>
            <person name="Ohm R.A."/>
            <person name="Ortiz-Santana B."/>
            <person name="Ovrebo C."/>
            <person name="Racz N."/>
            <person name="Riley R."/>
            <person name="Savchenko A."/>
            <person name="Shiryaev A."/>
            <person name="Soop K."/>
            <person name="Spirin V."/>
            <person name="Szebenyi C."/>
            <person name="Tomsovsky M."/>
            <person name="Tulloss R.E."/>
            <person name="Uehling J."/>
            <person name="Grigoriev I.V."/>
            <person name="Vagvolgyi C."/>
            <person name="Papp T."/>
            <person name="Martin F.M."/>
            <person name="Miettinen O."/>
            <person name="Hibbett D.S."/>
            <person name="Nagy L.G."/>
        </authorList>
    </citation>
    <scope>NUCLEOTIDE SEQUENCE [LARGE SCALE GENOMIC DNA]</scope>
    <source>
        <strain evidence="18 19">FP101781</strain>
    </source>
</reference>
<dbReference type="SUPFAM" id="SSF54373">
    <property type="entry name" value="FAD-linked reductases, C-terminal domain"/>
    <property type="match status" value="1"/>
</dbReference>
<comment type="catalytic activity">
    <reaction evidence="13">
        <text>a pyranoside + acceptor = a pyranosid-3-ulose + reduced acceptor.</text>
        <dbReference type="EC" id="1.1.99.29"/>
    </reaction>
</comment>
<feature type="active site" description="Proton donor" evidence="15">
    <location>
        <position position="590"/>
    </location>
</feature>
<comment type="caution">
    <text evidence="18">The sequence shown here is derived from an EMBL/GenBank/DDBJ whole genome shotgun (WGS) entry which is preliminary data.</text>
</comment>
<dbReference type="Gene3D" id="3.30.560.10">
    <property type="entry name" value="Glucose Oxidase, domain 3"/>
    <property type="match status" value="1"/>
</dbReference>
<evidence type="ECO:0000256" key="3">
    <source>
        <dbReference type="ARBA" id="ARBA00010790"/>
    </source>
</evidence>
<sequence length="661" mass="72343">MSLLSLSPSALPIPEALVSVLTKLHLLITEHPVGIPFLDTLSPTTRALLASSAALTLLFQVLAHRKRVTEKKSAKGGSGKYVPAAVIGEEIAAAQAKGAGHEWEYDVIVVGGGTSGCALAARLSEVEGLRVLLLEAGGSARIIPRSSMPAGFGGLFWTKHVHQLRTEPQTFARGQQRFWPRAKLLGGCSSINAQMAQYGAPGDFDEWATITGDDTFAWKNFQTYFRKFERYNPHPNYPGVDVSTKGTQGPVDIGFFNTVTPPSKAFIEASVKVGILFTHDFNGPNGTVGVSRVLTYVNSKFRRKPSNGKNFTVVIHATATRILFDSTGPEPRAIGVEFAAGPGRKRYKVFAKKDVVVCGGAVHTPHLLKLSGVGPRDELRKHSITVVKHNPHVGTHLVDHPVIDLYFKSLSDTSAKFLKPKNWTDRWKLVKEIYKYRMRVPGSALAMNFGESAAFIRSDDPKLFPPWNSPDLEFFSTPFAYKEHGSIGFDVHTFALHCYLLRPTSSGHVLLKSSDPFQQPSVNPNYLATPEDLEKLVRGVCLMLKIAQTAPLSEYLDSTFTRPDLDHLSHTKSHKEVEDLVKDRVETVYHPTTTCKMAVSDEDGELGGVVDSKLRVFGIRGLRICDASVFPKIPSGHTAGACFAIAEKLADELKAEYATSK</sequence>
<comment type="catalytic activity">
    <reaction evidence="10">
        <text>pyranose + acceptor = pyranos-2-ulose + reduced acceptor.</text>
        <dbReference type="EC" id="1.1.99.29"/>
    </reaction>
</comment>
<dbReference type="PANTHER" id="PTHR11552">
    <property type="entry name" value="GLUCOSE-METHANOL-CHOLINE GMC OXIDOREDUCTASE"/>
    <property type="match status" value="1"/>
</dbReference>
<dbReference type="EC" id="1.1.99.29" evidence="5"/>
<evidence type="ECO:0000313" key="18">
    <source>
        <dbReference type="EMBL" id="TEB26992.1"/>
    </source>
</evidence>
<dbReference type="PROSITE" id="PS00624">
    <property type="entry name" value="GMC_OXRED_2"/>
    <property type="match status" value="1"/>
</dbReference>
<dbReference type="InterPro" id="IPR000172">
    <property type="entry name" value="GMC_OxRdtase_N"/>
</dbReference>
<dbReference type="InterPro" id="IPR036188">
    <property type="entry name" value="FAD/NAD-bd_sf"/>
</dbReference>
<evidence type="ECO:0000256" key="16">
    <source>
        <dbReference type="PIRSR" id="PIRSR000137-2"/>
    </source>
</evidence>
<dbReference type="GO" id="GO:0050660">
    <property type="term" value="F:flavin adenine dinucleotide binding"/>
    <property type="evidence" value="ECO:0007669"/>
    <property type="project" value="InterPro"/>
</dbReference>
<comment type="function">
    <text evidence="9">Catalyzes the single-oxidation or sequential double oxidation reaction of carbohydrates primarily at carbon-2 and/or carbon-3 with the concomitant reduction of the flavin. The enzyme exhibits a broad sugar substrate specificity, oxidizing different aldopyranoses to the corresponding C-1, C-2, C-3 or C-1,2, C-2,3 and C-3,4 (di)dehydro sugars with substrate-specific regioselectivity. Accepts only a narrow range of electron acceptors such as substituted benzoquinones and complexed metal ions and reacts extremely slowly with O(2) as acceptor. May play a role in the natural recycling of plant matter by oxidizing all major monosaccharides in lignocellulose and by reducing quinone compounds or reactive radical species generated during lignin depolymerization.</text>
</comment>
<comment type="catalytic activity">
    <reaction evidence="11">
        <text>pyranose + acceptor = pyranos-2,3-diulose + reduced acceptor.</text>
        <dbReference type="EC" id="1.1.99.29"/>
    </reaction>
</comment>
<dbReference type="Proteomes" id="UP000298030">
    <property type="component" value="Unassembled WGS sequence"/>
</dbReference>
<dbReference type="Gene3D" id="3.50.50.60">
    <property type="entry name" value="FAD/NAD(P)-binding domain"/>
    <property type="match status" value="1"/>
</dbReference>
<evidence type="ECO:0000256" key="14">
    <source>
        <dbReference type="ARBA" id="ARBA00034059"/>
    </source>
</evidence>
<comment type="subunit">
    <text evidence="4">Monomer.</text>
</comment>
<dbReference type="Pfam" id="PF00732">
    <property type="entry name" value="GMC_oxred_N"/>
    <property type="match status" value="1"/>
</dbReference>
<feature type="binding site" evidence="16">
    <location>
        <begin position="114"/>
        <end position="115"/>
    </location>
    <ligand>
        <name>FAD</name>
        <dbReference type="ChEBI" id="CHEBI:57692"/>
    </ligand>
</feature>
<evidence type="ECO:0000256" key="10">
    <source>
        <dbReference type="ARBA" id="ARBA00033986"/>
    </source>
</evidence>
<keyword evidence="7" id="KW-0285">Flavoprotein</keyword>
<dbReference type="InterPro" id="IPR012132">
    <property type="entry name" value="GMC_OxRdtase"/>
</dbReference>
<comment type="cofactor">
    <cofactor evidence="1 16">
        <name>FAD</name>
        <dbReference type="ChEBI" id="CHEBI:57692"/>
    </cofactor>
</comment>
<evidence type="ECO:0000256" key="8">
    <source>
        <dbReference type="ARBA" id="ARBA00022827"/>
    </source>
</evidence>
<dbReference type="SUPFAM" id="SSF51905">
    <property type="entry name" value="FAD/NAD(P)-binding domain"/>
    <property type="match status" value="1"/>
</dbReference>
<dbReference type="EMBL" id="QPFP01000043">
    <property type="protein sequence ID" value="TEB26992.1"/>
    <property type="molecule type" value="Genomic_DNA"/>
</dbReference>
<dbReference type="PIRSF" id="PIRSF000137">
    <property type="entry name" value="Alcohol_oxidase"/>
    <property type="match status" value="1"/>
</dbReference>
<dbReference type="GO" id="GO:0033718">
    <property type="term" value="F:pyranose dehydrogenase (acceptor) activity"/>
    <property type="evidence" value="ECO:0007669"/>
    <property type="project" value="UniProtKB-EC"/>
</dbReference>
<proteinExistence type="inferred from homology"/>
<keyword evidence="19" id="KW-1185">Reference proteome</keyword>
<evidence type="ECO:0000256" key="6">
    <source>
        <dbReference type="ARBA" id="ARBA00022525"/>
    </source>
</evidence>
<dbReference type="STRING" id="71717.A0A4Y7SYS7"/>
<gene>
    <name evidence="18" type="ORF">FA13DRAFT_1736774</name>
</gene>
<protein>
    <recommendedName>
        <fullName evidence="5">pyranose dehydrogenase (acceptor)</fullName>
        <ecNumber evidence="5">1.1.99.29</ecNumber>
    </recommendedName>
</protein>
<name>A0A4Y7SYS7_COPMI</name>
<accession>A0A4Y7SYS7</accession>
<dbReference type="Pfam" id="PF05199">
    <property type="entry name" value="GMC_oxred_C"/>
    <property type="match status" value="1"/>
</dbReference>
<feature type="active site" description="Proton acceptor" evidence="15">
    <location>
        <position position="637"/>
    </location>
</feature>
<evidence type="ECO:0000256" key="15">
    <source>
        <dbReference type="PIRSR" id="PIRSR000137-1"/>
    </source>
</evidence>
<evidence type="ECO:0000256" key="5">
    <source>
        <dbReference type="ARBA" id="ARBA00013177"/>
    </source>
</evidence>
<comment type="catalytic activity">
    <reaction evidence="12">
        <text>pyranose + acceptor = pyranos-3-ulose + reduced acceptor.</text>
        <dbReference type="EC" id="1.1.99.29"/>
    </reaction>
</comment>
<comment type="subcellular location">
    <subcellularLocation>
        <location evidence="2">Secreted</location>
    </subcellularLocation>
</comment>
<evidence type="ECO:0000256" key="11">
    <source>
        <dbReference type="ARBA" id="ARBA00034010"/>
    </source>
</evidence>
<organism evidence="18 19">
    <name type="scientific">Coprinellus micaceus</name>
    <name type="common">Glistening ink-cap mushroom</name>
    <name type="synonym">Coprinus micaceus</name>
    <dbReference type="NCBI Taxonomy" id="71717"/>
    <lineage>
        <taxon>Eukaryota</taxon>
        <taxon>Fungi</taxon>
        <taxon>Dikarya</taxon>
        <taxon>Basidiomycota</taxon>
        <taxon>Agaricomycotina</taxon>
        <taxon>Agaricomycetes</taxon>
        <taxon>Agaricomycetidae</taxon>
        <taxon>Agaricales</taxon>
        <taxon>Agaricineae</taxon>
        <taxon>Psathyrellaceae</taxon>
        <taxon>Coprinellus</taxon>
    </lineage>
</organism>